<dbReference type="Proteomes" id="UP000306544">
    <property type="component" value="Unassembled WGS sequence"/>
</dbReference>
<dbReference type="InterPro" id="IPR023393">
    <property type="entry name" value="START-like_dom_sf"/>
</dbReference>
<evidence type="ECO:0000259" key="2">
    <source>
        <dbReference type="Pfam" id="PF03364"/>
    </source>
</evidence>
<reference evidence="3 4" key="1">
    <citation type="submission" date="2019-05" db="EMBL/GenBank/DDBJ databases">
        <title>Nesterenkonia sp. GY239, isolated from the Southern Atlantic Ocean.</title>
        <authorList>
            <person name="Zhang G."/>
        </authorList>
    </citation>
    <scope>NUCLEOTIDE SEQUENCE [LARGE SCALE GENOMIC DNA]</scope>
    <source>
        <strain evidence="3 4">GY239</strain>
    </source>
</reference>
<gene>
    <name evidence="3" type="ORF">FEF27_07205</name>
</gene>
<dbReference type="Pfam" id="PF03364">
    <property type="entry name" value="Polyketide_cyc"/>
    <property type="match status" value="1"/>
</dbReference>
<evidence type="ECO:0000256" key="1">
    <source>
        <dbReference type="SAM" id="MobiDB-lite"/>
    </source>
</evidence>
<proteinExistence type="predicted"/>
<dbReference type="PANTHER" id="PTHR33824:SF7">
    <property type="entry name" value="POLYKETIDE CYCLASE_DEHYDRASE AND LIPID TRANSPORT SUPERFAMILY PROTEIN"/>
    <property type="match status" value="1"/>
</dbReference>
<dbReference type="PANTHER" id="PTHR33824">
    <property type="entry name" value="POLYKETIDE CYCLASE/DEHYDRASE AND LIPID TRANSPORT SUPERFAMILY PROTEIN"/>
    <property type="match status" value="1"/>
</dbReference>
<comment type="caution">
    <text evidence="3">The sequence shown here is derived from an EMBL/GenBank/DDBJ whole genome shotgun (WGS) entry which is preliminary data.</text>
</comment>
<dbReference type="OrthoDB" id="3695445at2"/>
<evidence type="ECO:0000313" key="3">
    <source>
        <dbReference type="EMBL" id="TLP75808.1"/>
    </source>
</evidence>
<sequence>MTTKVEKTVVIEVPESTAYNQWTQFEEFPHFMNGVTAVHQLDDKRLEWVAEIGGVRRQWKAEILEQVPDQKIAWAATEGAVNSGVVTFKEAGPGKTEVRLELEYEPDNWVEKVGDTLNVVDNRAEKDLENFKELIESEGYSTGAWRGKIGHGSETGTPASTPPVDGTQGGGVPRIS</sequence>
<organism evidence="3 4">
    <name type="scientific">Nesterenkonia sphaerica</name>
    <dbReference type="NCBI Taxonomy" id="1804988"/>
    <lineage>
        <taxon>Bacteria</taxon>
        <taxon>Bacillati</taxon>
        <taxon>Actinomycetota</taxon>
        <taxon>Actinomycetes</taxon>
        <taxon>Micrococcales</taxon>
        <taxon>Micrococcaceae</taxon>
        <taxon>Nesterenkonia</taxon>
    </lineage>
</organism>
<keyword evidence="4" id="KW-1185">Reference proteome</keyword>
<dbReference type="SUPFAM" id="SSF55961">
    <property type="entry name" value="Bet v1-like"/>
    <property type="match status" value="1"/>
</dbReference>
<dbReference type="EMBL" id="VAWA01000007">
    <property type="protein sequence ID" value="TLP75808.1"/>
    <property type="molecule type" value="Genomic_DNA"/>
</dbReference>
<dbReference type="InterPro" id="IPR005031">
    <property type="entry name" value="COQ10_START"/>
</dbReference>
<feature type="region of interest" description="Disordered" evidence="1">
    <location>
        <begin position="143"/>
        <end position="176"/>
    </location>
</feature>
<dbReference type="AlphaFoldDB" id="A0A5R9AAY4"/>
<dbReference type="CDD" id="cd07817">
    <property type="entry name" value="SRPBCC_8"/>
    <property type="match status" value="1"/>
</dbReference>
<name>A0A5R9AAY4_9MICC</name>
<feature type="compositionally biased region" description="Gly residues" evidence="1">
    <location>
        <begin position="167"/>
        <end position="176"/>
    </location>
</feature>
<evidence type="ECO:0000313" key="4">
    <source>
        <dbReference type="Proteomes" id="UP000306544"/>
    </source>
</evidence>
<feature type="domain" description="Coenzyme Q-binding protein COQ10 START" evidence="2">
    <location>
        <begin position="11"/>
        <end position="131"/>
    </location>
</feature>
<dbReference type="InterPro" id="IPR047137">
    <property type="entry name" value="ORF3"/>
</dbReference>
<dbReference type="RefSeq" id="WP_138170173.1">
    <property type="nucleotide sequence ID" value="NZ_VAWA01000007.1"/>
</dbReference>
<protein>
    <submittedName>
        <fullName evidence="3">SRPBCC family protein</fullName>
    </submittedName>
</protein>
<dbReference type="Gene3D" id="3.30.530.20">
    <property type="match status" value="1"/>
</dbReference>
<accession>A0A5R9AAY4</accession>